<evidence type="ECO:0000256" key="1">
    <source>
        <dbReference type="SAM" id="Phobius"/>
    </source>
</evidence>
<reference evidence="2" key="1">
    <citation type="submission" date="2020-03" db="EMBL/GenBank/DDBJ databases">
        <title>Castanea mollissima Vanexum genome sequencing.</title>
        <authorList>
            <person name="Staton M."/>
        </authorList>
    </citation>
    <scope>NUCLEOTIDE SEQUENCE</scope>
    <source>
        <tissue evidence="2">Leaf</tissue>
    </source>
</reference>
<evidence type="ECO:0000313" key="3">
    <source>
        <dbReference type="Proteomes" id="UP000737018"/>
    </source>
</evidence>
<organism evidence="2 3">
    <name type="scientific">Castanea mollissima</name>
    <name type="common">Chinese chestnut</name>
    <dbReference type="NCBI Taxonomy" id="60419"/>
    <lineage>
        <taxon>Eukaryota</taxon>
        <taxon>Viridiplantae</taxon>
        <taxon>Streptophyta</taxon>
        <taxon>Embryophyta</taxon>
        <taxon>Tracheophyta</taxon>
        <taxon>Spermatophyta</taxon>
        <taxon>Magnoliopsida</taxon>
        <taxon>eudicotyledons</taxon>
        <taxon>Gunneridae</taxon>
        <taxon>Pentapetalae</taxon>
        <taxon>rosids</taxon>
        <taxon>fabids</taxon>
        <taxon>Fagales</taxon>
        <taxon>Fagaceae</taxon>
        <taxon>Castanea</taxon>
    </lineage>
</organism>
<proteinExistence type="predicted"/>
<dbReference type="AlphaFoldDB" id="A0A8J4Q5L6"/>
<feature type="transmembrane region" description="Helical" evidence="1">
    <location>
        <begin position="60"/>
        <end position="80"/>
    </location>
</feature>
<sequence length="102" mass="11544">MAERHQLILKQPSNHWGVTICKNRRTCFESILVGFKCHSDSGFMAGPENYWPFQDFENPLFSVGLVSTSASSVLFGLILVSREKVAQRSQSFYRSNPNCKGK</sequence>
<dbReference type="Proteomes" id="UP000737018">
    <property type="component" value="Unassembled WGS sequence"/>
</dbReference>
<keyword evidence="3" id="KW-1185">Reference proteome</keyword>
<dbReference type="EMBL" id="JRKL02013102">
    <property type="protein sequence ID" value="KAF3943111.1"/>
    <property type="molecule type" value="Genomic_DNA"/>
</dbReference>
<protein>
    <submittedName>
        <fullName evidence="2">Uncharacterized protein</fullName>
    </submittedName>
</protein>
<comment type="caution">
    <text evidence="2">The sequence shown here is derived from an EMBL/GenBank/DDBJ whole genome shotgun (WGS) entry which is preliminary data.</text>
</comment>
<name>A0A8J4Q5L6_9ROSI</name>
<accession>A0A8J4Q5L6</accession>
<keyword evidence="1" id="KW-0472">Membrane</keyword>
<keyword evidence="1" id="KW-1133">Transmembrane helix</keyword>
<gene>
    <name evidence="2" type="ORF">CMV_030296</name>
</gene>
<keyword evidence="1" id="KW-0812">Transmembrane</keyword>
<evidence type="ECO:0000313" key="2">
    <source>
        <dbReference type="EMBL" id="KAF3943111.1"/>
    </source>
</evidence>